<evidence type="ECO:0000256" key="9">
    <source>
        <dbReference type="HAMAP-Rule" id="MF_00061"/>
    </source>
</evidence>
<evidence type="ECO:0000256" key="2">
    <source>
        <dbReference type="ARBA" id="ARBA00012052"/>
    </source>
</evidence>
<evidence type="ECO:0000256" key="6">
    <source>
        <dbReference type="ARBA" id="ARBA00022777"/>
    </source>
</evidence>
<dbReference type="RefSeq" id="WP_013277079.1">
    <property type="nucleotide sequence ID" value="NC_014378.1"/>
</dbReference>
<dbReference type="InterPro" id="IPR036554">
    <property type="entry name" value="GHMP_kinase_C_sf"/>
</dbReference>
<dbReference type="AlphaFoldDB" id="D9QSU4"/>
<keyword evidence="9" id="KW-0414">Isoprene biosynthesis</keyword>
<dbReference type="GO" id="GO:0016114">
    <property type="term" value="P:terpenoid biosynthetic process"/>
    <property type="evidence" value="ECO:0007669"/>
    <property type="project" value="UniProtKB-UniRule"/>
</dbReference>
<keyword evidence="4 9" id="KW-0808">Transferase</keyword>
<feature type="active site" evidence="9">
    <location>
        <position position="12"/>
    </location>
</feature>
<dbReference type="Gene3D" id="3.30.230.10">
    <property type="match status" value="1"/>
</dbReference>
<dbReference type="Pfam" id="PF08544">
    <property type="entry name" value="GHMP_kinases_C"/>
    <property type="match status" value="1"/>
</dbReference>
<comment type="pathway">
    <text evidence="9">Isoprenoid biosynthesis; isopentenyl diphosphate biosynthesis via DXP pathway; isopentenyl diphosphate from 1-deoxy-D-xylulose 5-phosphate: step 3/6.</text>
</comment>
<dbReference type="NCBIfam" id="TIGR00154">
    <property type="entry name" value="ispE"/>
    <property type="match status" value="1"/>
</dbReference>
<evidence type="ECO:0000259" key="11">
    <source>
        <dbReference type="Pfam" id="PF08544"/>
    </source>
</evidence>
<accession>D9QSU4</accession>
<protein>
    <recommendedName>
        <fullName evidence="3 9">4-diphosphocytidyl-2-C-methyl-D-erythritol kinase</fullName>
        <shortName evidence="9">CMK</shortName>
        <ecNumber evidence="2 9">2.7.1.148</ecNumber>
    </recommendedName>
    <alternativeName>
        <fullName evidence="8 9">4-(cytidine-5'-diphospho)-2-C-methyl-D-erythritol kinase</fullName>
    </alternativeName>
</protein>
<feature type="domain" description="GHMP kinase C-terminal" evidence="11">
    <location>
        <begin position="199"/>
        <end position="272"/>
    </location>
</feature>
<dbReference type="HOGENOM" id="CLU_053057_1_1_9"/>
<dbReference type="HAMAP" id="MF_00061">
    <property type="entry name" value="IspE"/>
    <property type="match status" value="1"/>
</dbReference>
<evidence type="ECO:0000313" key="13">
    <source>
        <dbReference type="Proteomes" id="UP000001661"/>
    </source>
</evidence>
<dbReference type="InterPro" id="IPR006204">
    <property type="entry name" value="GHMP_kinase_N_dom"/>
</dbReference>
<dbReference type="STRING" id="574087.Acear_0081"/>
<evidence type="ECO:0000256" key="1">
    <source>
        <dbReference type="ARBA" id="ARBA00009684"/>
    </source>
</evidence>
<dbReference type="eggNOG" id="COG1947">
    <property type="taxonomic scope" value="Bacteria"/>
</dbReference>
<dbReference type="InterPro" id="IPR004424">
    <property type="entry name" value="IspE"/>
</dbReference>
<name>D9QSU4_ACEAZ</name>
<dbReference type="OrthoDB" id="9809438at2"/>
<evidence type="ECO:0000256" key="4">
    <source>
        <dbReference type="ARBA" id="ARBA00022679"/>
    </source>
</evidence>
<dbReference type="EMBL" id="CP002105">
    <property type="protein sequence ID" value="ADL11632.1"/>
    <property type="molecule type" value="Genomic_DNA"/>
</dbReference>
<proteinExistence type="inferred from homology"/>
<feature type="binding site" evidence="9">
    <location>
        <begin position="95"/>
        <end position="105"/>
    </location>
    <ligand>
        <name>ATP</name>
        <dbReference type="ChEBI" id="CHEBI:30616"/>
    </ligand>
</feature>
<dbReference type="GO" id="GO:0050515">
    <property type="term" value="F:4-(cytidine 5'-diphospho)-2-C-methyl-D-erythritol kinase activity"/>
    <property type="evidence" value="ECO:0007669"/>
    <property type="project" value="UniProtKB-UniRule"/>
</dbReference>
<dbReference type="Gene3D" id="3.30.70.890">
    <property type="entry name" value="GHMP kinase, C-terminal domain"/>
    <property type="match status" value="1"/>
</dbReference>
<dbReference type="PIRSF" id="PIRSF010376">
    <property type="entry name" value="IspE"/>
    <property type="match status" value="1"/>
</dbReference>
<feature type="active site" evidence="9">
    <location>
        <position position="137"/>
    </location>
</feature>
<comment type="catalytic activity">
    <reaction evidence="9">
        <text>4-CDP-2-C-methyl-D-erythritol + ATP = 4-CDP-2-C-methyl-D-erythritol 2-phosphate + ADP + H(+)</text>
        <dbReference type="Rhea" id="RHEA:18437"/>
        <dbReference type="ChEBI" id="CHEBI:15378"/>
        <dbReference type="ChEBI" id="CHEBI:30616"/>
        <dbReference type="ChEBI" id="CHEBI:57823"/>
        <dbReference type="ChEBI" id="CHEBI:57919"/>
        <dbReference type="ChEBI" id="CHEBI:456216"/>
        <dbReference type="EC" id="2.7.1.148"/>
    </reaction>
</comment>
<organism evidence="12 13">
    <name type="scientific">Acetohalobium arabaticum (strain ATCC 49924 / DSM 5501 / Z-7288)</name>
    <dbReference type="NCBI Taxonomy" id="574087"/>
    <lineage>
        <taxon>Bacteria</taxon>
        <taxon>Bacillati</taxon>
        <taxon>Bacillota</taxon>
        <taxon>Clostridia</taxon>
        <taxon>Halanaerobiales</taxon>
        <taxon>Halobacteroidaceae</taxon>
        <taxon>Acetohalobium</taxon>
    </lineage>
</organism>
<dbReference type="InterPro" id="IPR014721">
    <property type="entry name" value="Ribsml_uS5_D2-typ_fold_subgr"/>
</dbReference>
<evidence type="ECO:0000313" key="12">
    <source>
        <dbReference type="EMBL" id="ADL11632.1"/>
    </source>
</evidence>
<reference evidence="12 13" key="1">
    <citation type="journal article" date="2010" name="Stand. Genomic Sci.">
        <title>Complete genome sequence of Acetohalobium arabaticum type strain (Z-7288).</title>
        <authorList>
            <person name="Sikorski J."/>
            <person name="Lapidus A."/>
            <person name="Chertkov O."/>
            <person name="Lucas S."/>
            <person name="Copeland A."/>
            <person name="Glavina Del Rio T."/>
            <person name="Nolan M."/>
            <person name="Tice H."/>
            <person name="Cheng J.F."/>
            <person name="Han C."/>
            <person name="Brambilla E."/>
            <person name="Pitluck S."/>
            <person name="Liolios K."/>
            <person name="Ivanova N."/>
            <person name="Mavromatis K."/>
            <person name="Mikhailova N."/>
            <person name="Pati A."/>
            <person name="Bruce D."/>
            <person name="Detter C."/>
            <person name="Tapia R."/>
            <person name="Goodwin L."/>
            <person name="Chen A."/>
            <person name="Palaniappan K."/>
            <person name="Land M."/>
            <person name="Hauser L."/>
            <person name="Chang Y.J."/>
            <person name="Jeffries C.D."/>
            <person name="Rohde M."/>
            <person name="Goker M."/>
            <person name="Spring S."/>
            <person name="Woyke T."/>
            <person name="Bristow J."/>
            <person name="Eisen J.A."/>
            <person name="Markowitz V."/>
            <person name="Hugenholtz P."/>
            <person name="Kyrpides N.C."/>
            <person name="Klenk H.P."/>
        </authorList>
    </citation>
    <scope>NUCLEOTIDE SEQUENCE [LARGE SCALE GENOMIC DNA]</scope>
    <source>
        <strain evidence="13">ATCC 49924 / DSM 5501 / Z-7288</strain>
    </source>
</reference>
<evidence type="ECO:0000256" key="7">
    <source>
        <dbReference type="ARBA" id="ARBA00022840"/>
    </source>
</evidence>
<dbReference type="SUPFAM" id="SSF55060">
    <property type="entry name" value="GHMP Kinase, C-terminal domain"/>
    <property type="match status" value="1"/>
</dbReference>
<dbReference type="KEGG" id="aar:Acear_0081"/>
<keyword evidence="5 9" id="KW-0547">Nucleotide-binding</keyword>
<dbReference type="InterPro" id="IPR013750">
    <property type="entry name" value="GHMP_kinase_C_dom"/>
</dbReference>
<dbReference type="Proteomes" id="UP000001661">
    <property type="component" value="Chromosome"/>
</dbReference>
<dbReference type="EC" id="2.7.1.148" evidence="2 9"/>
<dbReference type="PANTHER" id="PTHR43527">
    <property type="entry name" value="4-DIPHOSPHOCYTIDYL-2-C-METHYL-D-ERYTHRITOL KINASE, CHLOROPLASTIC"/>
    <property type="match status" value="1"/>
</dbReference>
<keyword evidence="7 9" id="KW-0067">ATP-binding</keyword>
<dbReference type="SUPFAM" id="SSF54211">
    <property type="entry name" value="Ribosomal protein S5 domain 2-like"/>
    <property type="match status" value="1"/>
</dbReference>
<gene>
    <name evidence="9" type="primary">ispE</name>
    <name evidence="12" type="ordered locus">Acear_0081</name>
</gene>
<comment type="function">
    <text evidence="9">Catalyzes the phosphorylation of the position 2 hydroxy group of 4-diphosphocytidyl-2C-methyl-D-erythritol.</text>
</comment>
<dbReference type="UniPathway" id="UPA00056">
    <property type="reaction ID" value="UER00094"/>
</dbReference>
<evidence type="ECO:0000256" key="5">
    <source>
        <dbReference type="ARBA" id="ARBA00022741"/>
    </source>
</evidence>
<dbReference type="PANTHER" id="PTHR43527:SF2">
    <property type="entry name" value="4-DIPHOSPHOCYTIDYL-2-C-METHYL-D-ERYTHRITOL KINASE, CHLOROPLASTIC"/>
    <property type="match status" value="1"/>
</dbReference>
<evidence type="ECO:0000256" key="3">
    <source>
        <dbReference type="ARBA" id="ARBA00017473"/>
    </source>
</evidence>
<dbReference type="InterPro" id="IPR020568">
    <property type="entry name" value="Ribosomal_Su5_D2-typ_SF"/>
</dbReference>
<feature type="domain" description="GHMP kinase N-terminal" evidence="10">
    <location>
        <begin position="67"/>
        <end position="145"/>
    </location>
</feature>
<keyword evidence="6 9" id="KW-0418">Kinase</keyword>
<evidence type="ECO:0000259" key="10">
    <source>
        <dbReference type="Pfam" id="PF00288"/>
    </source>
</evidence>
<comment type="similarity">
    <text evidence="1 9">Belongs to the GHMP kinase family. IspE subfamily.</text>
</comment>
<dbReference type="GO" id="GO:0019288">
    <property type="term" value="P:isopentenyl diphosphate biosynthetic process, methylerythritol 4-phosphate pathway"/>
    <property type="evidence" value="ECO:0007669"/>
    <property type="project" value="UniProtKB-UniRule"/>
</dbReference>
<dbReference type="Pfam" id="PF00288">
    <property type="entry name" value="GHMP_kinases_N"/>
    <property type="match status" value="1"/>
</dbReference>
<keyword evidence="13" id="KW-1185">Reference proteome</keyword>
<evidence type="ECO:0000256" key="8">
    <source>
        <dbReference type="ARBA" id="ARBA00032554"/>
    </source>
</evidence>
<dbReference type="NCBIfam" id="NF011202">
    <property type="entry name" value="PRK14608.1"/>
    <property type="match status" value="1"/>
</dbReference>
<dbReference type="GO" id="GO:0005524">
    <property type="term" value="F:ATP binding"/>
    <property type="evidence" value="ECO:0007669"/>
    <property type="project" value="UniProtKB-UniRule"/>
</dbReference>
<sequence length="295" mass="32052">MKSKLQVTAQAKINLLLDVIGRRDDGYHKVEMVMQSIDLADRLEFTRLQKGIEIKVDHPEVPSGEENLVYQAVELLFDRYGLEGGLQVKINKEIPVAAGLAGGSTDAAAALVAVNKLWELGLSVEELQNLGAKLGADVPFCIKGGTLLATGIGTELKPLTPVQKLDLVLVNPPFSVSTAKVYQNFNLDTVKAHTNLDRMLAALKAKERSEVIAAADNLLAEVTMELYSELFELEKMLLNLGASKVLMSGSGPTMLGFVDNQSEAEKLAKQLRLQLLENYIIKPVQTACQGIAIKN</sequence>